<comment type="caution">
    <text evidence="4">The sequence shown here is derived from an EMBL/GenBank/DDBJ whole genome shotgun (WGS) entry which is preliminary data.</text>
</comment>
<proteinExistence type="predicted"/>
<dbReference type="InterPro" id="IPR041033">
    <property type="entry name" value="SpaA_PFL_dom_1"/>
</dbReference>
<dbReference type="GO" id="GO:0005975">
    <property type="term" value="P:carbohydrate metabolic process"/>
    <property type="evidence" value="ECO:0007669"/>
    <property type="project" value="UniProtKB-ARBA"/>
</dbReference>
<feature type="region of interest" description="Disordered" evidence="1">
    <location>
        <begin position="1418"/>
        <end position="1443"/>
    </location>
</feature>
<dbReference type="Proteomes" id="UP000029052">
    <property type="component" value="Unassembled WGS sequence"/>
</dbReference>
<feature type="transmembrane region" description="Helical" evidence="2">
    <location>
        <begin position="2058"/>
        <end position="2078"/>
    </location>
</feature>
<protein>
    <recommendedName>
        <fullName evidence="3">PA14 domain-containing protein</fullName>
    </recommendedName>
</protein>
<dbReference type="GO" id="GO:0005576">
    <property type="term" value="C:extracellular region"/>
    <property type="evidence" value="ECO:0007669"/>
    <property type="project" value="TreeGrafter"/>
</dbReference>
<accession>A0A087BB36</accession>
<dbReference type="eggNOG" id="COG4932">
    <property type="taxonomic scope" value="Bacteria"/>
</dbReference>
<dbReference type="PROSITE" id="PS51820">
    <property type="entry name" value="PA14"/>
    <property type="match status" value="1"/>
</dbReference>
<dbReference type="InterPro" id="IPR051154">
    <property type="entry name" value="Prespore-cell_inducing_factor"/>
</dbReference>
<gene>
    <name evidence="4" type="ORF">BMAGN_0186</name>
</gene>
<dbReference type="PANTHER" id="PTHR31137:SF11">
    <property type="entry name" value="PROTEIN PSIF"/>
    <property type="match status" value="1"/>
</dbReference>
<keyword evidence="2" id="KW-0812">Transmembrane</keyword>
<sequence length="2086" mass="228394">MADHNRYVPKPLRSHLPKRRWKAAASAIAAIVASAMVLSVGVNAYADDMRVVTLVEDRLARSAETQSNDNGLFANDNDNDMEEAPVQGTHEKGIDINALEGWSRASERDVIIGKTVALFDELAMVAITSALTDEGTLSAVPVDALTMDDISWQWKVVAAQGDAKDPVLLQNAESGEYVATDTGGTLSLAEKKEEAAEFALSFTDADGAAESGGLAETFRLFNVKAGGRGLELTDNAKYGTAKDGNATALIVYAKDIDQQDRLAGVLASGEDGKASEPDMQANHGEFDDLVIDEHVVNPKNTVINLFDYWERPNRNDPTPGWGFQDQGPVNHPNGGINAGHAFKFVTNSGSNKPDNNNGLGLYNNFTESDGVRQGIVAPLLDNNGYPRLSGSGKLLGNDSGLTNGTSESLAYLFDPTVKHQGKQSFADTTGLLQYIDGYYIYDAVKNFAEFNEQSNSFTLYNYSGACNTGENGQFFPFDHPEDLANLAKEYPDKDGCQSGSLNHFFGMSLTSSFTQRYGGHVSSGGDPTVFEFSGDDDVWVFIDGVLVADLGGVHQPASVKIDFSDGSVNIKRVYESGTVSPYYGAADATSTIAYNTAAEKTTLRSHFEAAQGNAFDPDQWNGNTFADGTEHTFSFFYLERGSGQSNLKIKYNFKELPEYSLRKTDQYGEAVKGSAFAGYRGKFDEQTKEHLYWANGKYQKIPDNAKVAVDTANNLIVNGEQWATPLFFGETDSEGVMYFLNERGDYYEVDEFLQKNGGDKSFIMREIRVPEGYRTVSDDFVLEFAGEVKENPDGTPMYDDLVLVSKDPYGTGVWASLSGTVISGRTLYPVEDMHGVNAAMTYPEIEYYDTATKDYKGTLFAVVQHRHLDKAWDSLSDTNGWYALYGSDDEGYHEMEEGGKQQSIEAARKQAKYGYNVFSTNGNESKATLHNLPGDPEQYYTFVEQQYFDGKSDKIEELLGMCPASRTGDGAIDQTGRFANCQAAKNADYTAEQLEALDKVRFVVTYYWTPGSLEAADVNNTVRVHSHSGLNPALSTGFDIVWGSEVLVPNVMNTLYYQNFIYEYDPKDTDGQDDNRPWPNVYFALYAVGEGVGVKSAEDTSTLYYIPTGGDALPEGAAGIYLHPDPKRDGVLADIAYYVKEDGSPLYPDDEPGKYIIDQGNPDPGVEDPERGVIKVEIGDKKFTIAPAENAGGTRCIGKTTGVDDAKNYFSRLKEGRYVLRMITPSQNVPYRLENNTEVRYDENSAEEITYSLNITEVPVIVTADANIYANAGSNRDHVTVGNGAGYLVKTLNQFASQGVIDETLTWIALFLRTNYARNFTYFDEFLSGVDNQWSQSALFGTASHVDSEGRIDDDQDGYIKPNNMEYAISRYQTEDLSQAMTTYLQYDPDASKQNDLEDGRRVAFFDYKATEDAEVDGQTYEGQKARGAYKQTNDDDPSLGEGEGKLRLYTDEGWSTVNVYQDNTFGNLVRNQHAGYTSLLEREITPLYSNSTFVAFYSSPSTIPQIKKVAAETEFVAKNWTQASLDATGRPECTGINNSREEEGVWYCRSDYSTEIRNAQFTVKRNTDGLYRTATGWGNKENAKIYTSNVEGVLEEALAWAAGAIYATDSGTAPRYTIEEVSAPAGYSVTNPQITFWLYNKDMDPAETYIAVEPGTPGVTVSESGQTLYIENEPSLSIVKVATGTDTYMYVQVPENETGANRPSLAEVYADQELPEDQRKYTVVPESNGAQPNVEKYFTGYTKPVNDATFILSRTESGNTEYYSQTTEDGRVQVKWTESPTDGGTFTSKEFGVIVSPRLGAGDYVLKEIGSPEAYRLVNPDSDGIRFRVAGNGGSLTFEADADGTNISDDGTILYVENAPIPSIVKVEQGTAKYVSVLLDDQYVGSVNCTDIAADGMEKYTSFGTTDVSGLTDTQIEEFKASGKLLENCFVGYSNNLQGAKFQLEKTSNGVTTHYSGTAEDGTPIWGDSAADLVSASSGLVIALKDGTAGDQYKLTEIAAPNGYALVATSPIEFSLNAESLIEITGQEGLRLSLDGTTLYVENKAGYELPASGGKGLLWWLLMVGLLLVGIALGFAYRQRKQLGR</sequence>
<dbReference type="Gene3D" id="2.60.40.10">
    <property type="entry name" value="Immunoglobulins"/>
    <property type="match status" value="3"/>
</dbReference>
<dbReference type="InterPro" id="IPR013783">
    <property type="entry name" value="Ig-like_fold"/>
</dbReference>
<evidence type="ECO:0000256" key="2">
    <source>
        <dbReference type="SAM" id="Phobius"/>
    </source>
</evidence>
<dbReference type="InterPro" id="IPR037524">
    <property type="entry name" value="PA14/GLEYA"/>
</dbReference>
<dbReference type="PANTHER" id="PTHR31137">
    <property type="entry name" value="PROTEIN PSIB-RELATED-RELATED"/>
    <property type="match status" value="1"/>
</dbReference>
<dbReference type="Pfam" id="PF17802">
    <property type="entry name" value="SpaA"/>
    <property type="match status" value="1"/>
</dbReference>
<evidence type="ECO:0000259" key="3">
    <source>
        <dbReference type="PROSITE" id="PS51820"/>
    </source>
</evidence>
<reference evidence="4 5" key="1">
    <citation type="submission" date="2014-03" db="EMBL/GenBank/DDBJ databases">
        <title>Genomics of Bifidobacteria.</title>
        <authorList>
            <person name="Ventura M."/>
            <person name="Milani C."/>
            <person name="Lugli G.A."/>
        </authorList>
    </citation>
    <scope>NUCLEOTIDE SEQUENCE [LARGE SCALE GENOMIC DNA]</scope>
    <source>
        <strain evidence="4 5">LMG 11591</strain>
    </source>
</reference>
<evidence type="ECO:0000313" key="5">
    <source>
        <dbReference type="Proteomes" id="UP000029052"/>
    </source>
</evidence>
<keyword evidence="2" id="KW-0472">Membrane</keyword>
<keyword evidence="2" id="KW-1133">Transmembrane helix</keyword>
<evidence type="ECO:0000313" key="4">
    <source>
        <dbReference type="EMBL" id="KFI68236.1"/>
    </source>
</evidence>
<dbReference type="RefSeq" id="WP_152593265.1">
    <property type="nucleotide sequence ID" value="NZ_JGZB01000004.1"/>
</dbReference>
<dbReference type="EMBL" id="JGZB01000004">
    <property type="protein sequence ID" value="KFI68236.1"/>
    <property type="molecule type" value="Genomic_DNA"/>
</dbReference>
<dbReference type="STRING" id="1692.BMAGN_0186"/>
<keyword evidence="5" id="KW-1185">Reference proteome</keyword>
<evidence type="ECO:0000256" key="1">
    <source>
        <dbReference type="SAM" id="MobiDB-lite"/>
    </source>
</evidence>
<organism evidence="4 5">
    <name type="scientific">Bifidobacterium magnum</name>
    <dbReference type="NCBI Taxonomy" id="1692"/>
    <lineage>
        <taxon>Bacteria</taxon>
        <taxon>Bacillati</taxon>
        <taxon>Actinomycetota</taxon>
        <taxon>Actinomycetes</taxon>
        <taxon>Bifidobacteriales</taxon>
        <taxon>Bifidobacteriaceae</taxon>
        <taxon>Bifidobacterium</taxon>
    </lineage>
</organism>
<name>A0A087BB36_9BIFI</name>
<feature type="domain" description="PA14" evidence="3">
    <location>
        <begin position="452"/>
        <end position="665"/>
    </location>
</feature>
<feature type="transmembrane region" description="Helical" evidence="2">
    <location>
        <begin position="21"/>
        <end position="46"/>
    </location>
</feature>